<keyword evidence="3" id="KW-1185">Reference proteome</keyword>
<dbReference type="EMBL" id="JBHUHZ010000001">
    <property type="protein sequence ID" value="MFD2161568.1"/>
    <property type="molecule type" value="Genomic_DNA"/>
</dbReference>
<feature type="transmembrane region" description="Helical" evidence="1">
    <location>
        <begin position="281"/>
        <end position="299"/>
    </location>
</feature>
<feature type="transmembrane region" description="Helical" evidence="1">
    <location>
        <begin position="305"/>
        <end position="323"/>
    </location>
</feature>
<dbReference type="RefSeq" id="WP_255899010.1">
    <property type="nucleotide sequence ID" value="NZ_JAFMZO010000001.1"/>
</dbReference>
<feature type="transmembrane region" description="Helical" evidence="1">
    <location>
        <begin position="23"/>
        <end position="47"/>
    </location>
</feature>
<organism evidence="2 3">
    <name type="scientific">Paradesertivirga mongoliensis</name>
    <dbReference type="NCBI Taxonomy" id="2100740"/>
    <lineage>
        <taxon>Bacteria</taxon>
        <taxon>Pseudomonadati</taxon>
        <taxon>Bacteroidota</taxon>
        <taxon>Sphingobacteriia</taxon>
        <taxon>Sphingobacteriales</taxon>
        <taxon>Sphingobacteriaceae</taxon>
        <taxon>Paradesertivirga</taxon>
    </lineage>
</organism>
<dbReference type="Pfam" id="PF18940">
    <property type="entry name" value="DUF5687"/>
    <property type="match status" value="1"/>
</dbReference>
<feature type="transmembrane region" description="Helical" evidence="1">
    <location>
        <begin position="384"/>
        <end position="403"/>
    </location>
</feature>
<proteinExistence type="predicted"/>
<keyword evidence="1" id="KW-0812">Transmembrane</keyword>
<feature type="transmembrane region" description="Helical" evidence="1">
    <location>
        <begin position="352"/>
        <end position="372"/>
    </location>
</feature>
<name>A0ABW4ZHQ3_9SPHI</name>
<feature type="transmembrane region" description="Helical" evidence="1">
    <location>
        <begin position="138"/>
        <end position="158"/>
    </location>
</feature>
<gene>
    <name evidence="2" type="ORF">ACFSJU_04135</name>
</gene>
<feature type="transmembrane region" description="Helical" evidence="1">
    <location>
        <begin position="447"/>
        <end position="468"/>
    </location>
</feature>
<dbReference type="InterPro" id="IPR043742">
    <property type="entry name" value="DUF5687"/>
</dbReference>
<evidence type="ECO:0000313" key="2">
    <source>
        <dbReference type="EMBL" id="MFD2161568.1"/>
    </source>
</evidence>
<evidence type="ECO:0000313" key="3">
    <source>
        <dbReference type="Proteomes" id="UP001597387"/>
    </source>
</evidence>
<dbReference type="Proteomes" id="UP001597387">
    <property type="component" value="Unassembled WGS sequence"/>
</dbReference>
<feature type="transmembrane region" description="Helical" evidence="1">
    <location>
        <begin position="170"/>
        <end position="190"/>
    </location>
</feature>
<feature type="transmembrane region" description="Helical" evidence="1">
    <location>
        <begin position="103"/>
        <end position="123"/>
    </location>
</feature>
<feature type="transmembrane region" description="Helical" evidence="1">
    <location>
        <begin position="67"/>
        <end position="82"/>
    </location>
</feature>
<feature type="transmembrane region" description="Helical" evidence="1">
    <location>
        <begin position="210"/>
        <end position="226"/>
    </location>
</feature>
<keyword evidence="1" id="KW-1133">Transmembrane helix</keyword>
<keyword evidence="1" id="KW-0472">Membrane</keyword>
<feature type="transmembrane region" description="Helical" evidence="1">
    <location>
        <begin position="424"/>
        <end position="441"/>
    </location>
</feature>
<evidence type="ECO:0000256" key="1">
    <source>
        <dbReference type="SAM" id="Phobius"/>
    </source>
</evidence>
<accession>A0ABW4ZHQ3</accession>
<comment type="caution">
    <text evidence="2">The sequence shown here is derived from an EMBL/GenBank/DDBJ whole genome shotgun (WGS) entry which is preliminary data.</text>
</comment>
<protein>
    <submittedName>
        <fullName evidence="2">DUF5687 family protein</fullName>
    </submittedName>
</protein>
<reference evidence="3" key="1">
    <citation type="journal article" date="2019" name="Int. J. Syst. Evol. Microbiol.">
        <title>The Global Catalogue of Microorganisms (GCM) 10K type strain sequencing project: providing services to taxonomists for standard genome sequencing and annotation.</title>
        <authorList>
            <consortium name="The Broad Institute Genomics Platform"/>
            <consortium name="The Broad Institute Genome Sequencing Center for Infectious Disease"/>
            <person name="Wu L."/>
            <person name="Ma J."/>
        </authorList>
    </citation>
    <scope>NUCLEOTIDE SEQUENCE [LARGE SCALE GENOMIC DNA]</scope>
    <source>
        <strain evidence="3">KCTC 42217</strain>
    </source>
</reference>
<sequence length="490" mass="56057">MNRAFLQHQWLAFWRSKNTGKSIAVSIVLGLTLLYFFANLLILSFFLDKILEKVIPERDAIDSFNGLLLYYFLADLLVRFQFQELPTLRVKPYLALPVGKNKIISYLSLTSLWTGFSLSPFLLTVPFLLKVLVFDGEFVAFCGLVIAIAGLTLLNHFFSLWLKRKINMNAWFMVAFLVSLAAIALADFYLDSVSLQAVSRRIFGSILERPYLAAVPVLLATAMFYMHQKFLKSNLYLDELYKERTGAKSTTDIPFLKNFGMAGELAALEVKLIIRNKRPKSTVITSLFFMFYGLIFYTNREPSPSLMIVAGLMMTGIFIIQYGQFMFSWQSAHFDGIMANNISAEDFFKSKFLLFTVFSSITFLLTMPYVYFGWEILFAHAMLYLWNIGVSSLIVLTFANWNFKYIDLSKGSSFNWEGVGASQFIIGIPLFILPMMLYLLMKLASDSMTALALLGFIGAFFLLTRAYWLNKLLKIFKSKRYAIAEGFRNH</sequence>